<accession>A0A3N4HWB1</accession>
<name>A0A3N4HWB1_ASCIM</name>
<reference evidence="1 2" key="1">
    <citation type="journal article" date="2018" name="Nat. Ecol. Evol.">
        <title>Pezizomycetes genomes reveal the molecular basis of ectomycorrhizal truffle lifestyle.</title>
        <authorList>
            <person name="Murat C."/>
            <person name="Payen T."/>
            <person name="Noel B."/>
            <person name="Kuo A."/>
            <person name="Morin E."/>
            <person name="Chen J."/>
            <person name="Kohler A."/>
            <person name="Krizsan K."/>
            <person name="Balestrini R."/>
            <person name="Da Silva C."/>
            <person name="Montanini B."/>
            <person name="Hainaut M."/>
            <person name="Levati E."/>
            <person name="Barry K.W."/>
            <person name="Belfiori B."/>
            <person name="Cichocki N."/>
            <person name="Clum A."/>
            <person name="Dockter R.B."/>
            <person name="Fauchery L."/>
            <person name="Guy J."/>
            <person name="Iotti M."/>
            <person name="Le Tacon F."/>
            <person name="Lindquist E.A."/>
            <person name="Lipzen A."/>
            <person name="Malagnac F."/>
            <person name="Mello A."/>
            <person name="Molinier V."/>
            <person name="Miyauchi S."/>
            <person name="Poulain J."/>
            <person name="Riccioni C."/>
            <person name="Rubini A."/>
            <person name="Sitrit Y."/>
            <person name="Splivallo R."/>
            <person name="Traeger S."/>
            <person name="Wang M."/>
            <person name="Zifcakova L."/>
            <person name="Wipf D."/>
            <person name="Zambonelli A."/>
            <person name="Paolocci F."/>
            <person name="Nowrousian M."/>
            <person name="Ottonello S."/>
            <person name="Baldrian P."/>
            <person name="Spatafora J.W."/>
            <person name="Henrissat B."/>
            <person name="Nagy L.G."/>
            <person name="Aury J.M."/>
            <person name="Wincker P."/>
            <person name="Grigoriev I.V."/>
            <person name="Bonfante P."/>
            <person name="Martin F.M."/>
        </authorList>
    </citation>
    <scope>NUCLEOTIDE SEQUENCE [LARGE SCALE GENOMIC DNA]</scope>
    <source>
        <strain evidence="1 2">RN42</strain>
    </source>
</reference>
<dbReference type="EMBL" id="ML119805">
    <property type="protein sequence ID" value="RPA73964.1"/>
    <property type="molecule type" value="Genomic_DNA"/>
</dbReference>
<protein>
    <submittedName>
        <fullName evidence="1">Uncharacterized protein</fullName>
    </submittedName>
</protein>
<evidence type="ECO:0000313" key="1">
    <source>
        <dbReference type="EMBL" id="RPA73964.1"/>
    </source>
</evidence>
<keyword evidence="2" id="KW-1185">Reference proteome</keyword>
<proteinExistence type="predicted"/>
<sequence>MTPLTFHNNSIDKPLTTTTNSKSTVTDLMTTTPMPEANKGMSLPIRYQFASLIFAGGSSELQPFRFLDLLPELRLEVYSRCSILSLFLLTQTCIAIYTDINTRKGLVKRCAGYSQYQPSSQPHPMFPANAIPLTIPMMAHADCLEDIRPGVYHENELFNWLYGDCKNGDCRAKCWWAFMTCYLVKFTEDFNYWADGTDPRKHSQHWRALVQERECKECRAKWYKARPRPRVNRLWMLG</sequence>
<evidence type="ECO:0000313" key="2">
    <source>
        <dbReference type="Proteomes" id="UP000275078"/>
    </source>
</evidence>
<gene>
    <name evidence="1" type="ORF">BJ508DRAFT_333541</name>
</gene>
<organism evidence="1 2">
    <name type="scientific">Ascobolus immersus RN42</name>
    <dbReference type="NCBI Taxonomy" id="1160509"/>
    <lineage>
        <taxon>Eukaryota</taxon>
        <taxon>Fungi</taxon>
        <taxon>Dikarya</taxon>
        <taxon>Ascomycota</taxon>
        <taxon>Pezizomycotina</taxon>
        <taxon>Pezizomycetes</taxon>
        <taxon>Pezizales</taxon>
        <taxon>Ascobolaceae</taxon>
        <taxon>Ascobolus</taxon>
    </lineage>
</organism>
<dbReference type="AlphaFoldDB" id="A0A3N4HWB1"/>
<dbReference type="Proteomes" id="UP000275078">
    <property type="component" value="Unassembled WGS sequence"/>
</dbReference>